<dbReference type="RefSeq" id="WP_119299032.1">
    <property type="nucleotide sequence ID" value="NZ_BHGK01000001.1"/>
</dbReference>
<keyword evidence="3" id="KW-0413">Isomerase</keyword>
<dbReference type="Pfam" id="PF13145">
    <property type="entry name" value="Rotamase_2"/>
    <property type="match status" value="1"/>
</dbReference>
<evidence type="ECO:0000256" key="1">
    <source>
        <dbReference type="SAM" id="SignalP"/>
    </source>
</evidence>
<feature type="chain" id="PRO_5039596862" evidence="1">
    <location>
        <begin position="24"/>
        <end position="355"/>
    </location>
</feature>
<feature type="signal peptide" evidence="1">
    <location>
        <begin position="1"/>
        <end position="23"/>
    </location>
</feature>
<dbReference type="InterPro" id="IPR000297">
    <property type="entry name" value="PPIase_PpiC"/>
</dbReference>
<reference evidence="4" key="1">
    <citation type="submission" date="2018-09" db="EMBL/GenBank/DDBJ databases">
        <title>Draft Genome Sequence of Mediterraneibacter sp. KCTC 15684.</title>
        <authorList>
            <person name="Kim J.S."/>
            <person name="Han K.I."/>
            <person name="Suh M.K."/>
            <person name="Lee K.C."/>
            <person name="Eom M.K."/>
            <person name="Lee J.H."/>
            <person name="Park S.H."/>
            <person name="Kang S.W."/>
            <person name="Park J.E."/>
            <person name="Oh B.S."/>
            <person name="Yu S.Y."/>
            <person name="Choi S.H."/>
            <person name="Lee D.H."/>
            <person name="Yoon H."/>
            <person name="Kim B."/>
            <person name="Yang S.J."/>
            <person name="Lee J.S."/>
        </authorList>
    </citation>
    <scope>NUCLEOTIDE SEQUENCE [LARGE SCALE GENOMIC DNA]</scope>
    <source>
        <strain evidence="4">KCTC 15684</strain>
    </source>
</reference>
<accession>A0A391PHE1</accession>
<keyword evidence="4" id="KW-1185">Reference proteome</keyword>
<comment type="caution">
    <text evidence="3">The sequence shown here is derived from an EMBL/GenBank/DDBJ whole genome shotgun (WGS) entry which is preliminary data.</text>
</comment>
<organism evidence="3 4">
    <name type="scientific">Mediterraneibacter butyricigenes</name>
    <dbReference type="NCBI Taxonomy" id="2316025"/>
    <lineage>
        <taxon>Bacteria</taxon>
        <taxon>Bacillati</taxon>
        <taxon>Bacillota</taxon>
        <taxon>Clostridia</taxon>
        <taxon>Lachnospirales</taxon>
        <taxon>Lachnospiraceae</taxon>
        <taxon>Mediterraneibacter</taxon>
    </lineage>
</organism>
<feature type="domain" description="PpiC" evidence="2">
    <location>
        <begin position="211"/>
        <end position="283"/>
    </location>
</feature>
<dbReference type="Proteomes" id="UP000265643">
    <property type="component" value="Unassembled WGS sequence"/>
</dbReference>
<evidence type="ECO:0000259" key="2">
    <source>
        <dbReference type="Pfam" id="PF13145"/>
    </source>
</evidence>
<dbReference type="GO" id="GO:0003755">
    <property type="term" value="F:peptidyl-prolyl cis-trans isomerase activity"/>
    <property type="evidence" value="ECO:0007669"/>
    <property type="project" value="InterPro"/>
</dbReference>
<sequence>MKNLKRKIFLAASVAVLSTVVLGGCGKLNDSEVVAEVGEDKITAGVANFYARMQQAQFETYYSGFMGDNMWETELSDGVTYESQVKDTLIENLENMYLMEDHMKDYNVELSKEEKEKITSAAKEFVENNALADKEIVSGDEENVERVLTLLTIQNKMEPAMKSGVDENVTDEEAAQKQMEYVTFSYTKTGTDGTTSAMTDDEKALVKETAQNFVNQLQAAGNTDLDAAAQEADLEVQTATFDSDSTSPDADVVKAADSMEEGQVSDLIETDSGCYVVKLTSLLDREATDAKKTEIVEKRKTDRYDSLLKKWKKDTTVKLHKKVWEKISFIDQGVTLKQEEEEDYAVGSDQNATNN</sequence>
<evidence type="ECO:0000313" key="3">
    <source>
        <dbReference type="EMBL" id="GCA65972.1"/>
    </source>
</evidence>
<name>A0A391PHE1_9FIRM</name>
<evidence type="ECO:0000313" key="4">
    <source>
        <dbReference type="Proteomes" id="UP000265643"/>
    </source>
</evidence>
<protein>
    <submittedName>
        <fullName evidence="3">Peptidylprolyl isomerase</fullName>
    </submittedName>
</protein>
<gene>
    <name evidence="3" type="primary">prsA1</name>
    <name evidence="3" type="ORF">KGMB01110_04080</name>
</gene>
<proteinExistence type="predicted"/>
<dbReference type="PROSITE" id="PS51257">
    <property type="entry name" value="PROKAR_LIPOPROTEIN"/>
    <property type="match status" value="1"/>
</dbReference>
<dbReference type="EMBL" id="BHGK01000001">
    <property type="protein sequence ID" value="GCA65972.1"/>
    <property type="molecule type" value="Genomic_DNA"/>
</dbReference>
<dbReference type="InterPro" id="IPR046357">
    <property type="entry name" value="PPIase_dom_sf"/>
</dbReference>
<keyword evidence="1" id="KW-0732">Signal</keyword>
<dbReference type="SUPFAM" id="SSF54534">
    <property type="entry name" value="FKBP-like"/>
    <property type="match status" value="1"/>
</dbReference>
<dbReference type="Gene3D" id="3.10.50.40">
    <property type="match status" value="1"/>
</dbReference>
<dbReference type="AlphaFoldDB" id="A0A391PHE1"/>